<evidence type="ECO:0000256" key="7">
    <source>
        <dbReference type="SAM" id="Phobius"/>
    </source>
</evidence>
<keyword evidence="4" id="KW-0249">Electron transport</keyword>
<dbReference type="SUPFAM" id="SSF54862">
    <property type="entry name" value="4Fe-4S ferredoxins"/>
    <property type="match status" value="1"/>
</dbReference>
<evidence type="ECO:0000256" key="1">
    <source>
        <dbReference type="ARBA" id="ARBA00022448"/>
    </source>
</evidence>
<keyword evidence="2" id="KW-0004">4Fe-4S</keyword>
<keyword evidence="7" id="KW-0472">Membrane</keyword>
<evidence type="ECO:0000256" key="6">
    <source>
        <dbReference type="ARBA" id="ARBA00023014"/>
    </source>
</evidence>
<dbReference type="InterPro" id="IPR017900">
    <property type="entry name" value="4Fe4S_Fe_S_CS"/>
</dbReference>
<evidence type="ECO:0000313" key="10">
    <source>
        <dbReference type="Proteomes" id="UP000807825"/>
    </source>
</evidence>
<proteinExistence type="predicted"/>
<keyword evidence="3" id="KW-0479">Metal-binding</keyword>
<feature type="transmembrane region" description="Helical" evidence="7">
    <location>
        <begin position="12"/>
        <end position="31"/>
    </location>
</feature>
<name>A0A9D6Z482_9BACT</name>
<protein>
    <submittedName>
        <fullName evidence="9">4Fe-4S binding protein</fullName>
    </submittedName>
</protein>
<evidence type="ECO:0000256" key="3">
    <source>
        <dbReference type="ARBA" id="ARBA00022723"/>
    </source>
</evidence>
<evidence type="ECO:0000259" key="8">
    <source>
        <dbReference type="PROSITE" id="PS51379"/>
    </source>
</evidence>
<evidence type="ECO:0000256" key="2">
    <source>
        <dbReference type="ARBA" id="ARBA00022485"/>
    </source>
</evidence>
<keyword evidence="6" id="KW-0411">Iron-sulfur</keyword>
<dbReference type="InterPro" id="IPR017896">
    <property type="entry name" value="4Fe4S_Fe-S-bd"/>
</dbReference>
<evidence type="ECO:0000313" key="9">
    <source>
        <dbReference type="EMBL" id="MBI5247951.1"/>
    </source>
</evidence>
<evidence type="ECO:0000256" key="4">
    <source>
        <dbReference type="ARBA" id="ARBA00022982"/>
    </source>
</evidence>
<dbReference type="PANTHER" id="PTHR30176:SF3">
    <property type="entry name" value="FERREDOXIN-TYPE PROTEIN NAPH"/>
    <property type="match status" value="1"/>
</dbReference>
<reference evidence="9" key="1">
    <citation type="submission" date="2020-07" db="EMBL/GenBank/DDBJ databases">
        <title>Huge and variable diversity of episymbiotic CPR bacteria and DPANN archaea in groundwater ecosystems.</title>
        <authorList>
            <person name="He C.Y."/>
            <person name="Keren R."/>
            <person name="Whittaker M."/>
            <person name="Farag I.F."/>
            <person name="Doudna J."/>
            <person name="Cate J.H.D."/>
            <person name="Banfield J.F."/>
        </authorList>
    </citation>
    <scope>NUCLEOTIDE SEQUENCE</scope>
    <source>
        <strain evidence="9">NC_groundwater_1664_Pr3_B-0.1um_52_9</strain>
    </source>
</reference>
<feature type="transmembrane region" description="Helical" evidence="7">
    <location>
        <begin position="155"/>
        <end position="173"/>
    </location>
</feature>
<sequence length="255" mass="28102">MERIRLKVQLAFAAILNLGLFQWHFICFPVLNCHSCPISIFACPIGVMGQFAAIGVFPLTVIGIIALAGLVAGRILCGWVCPFGLLQDLLYKVPYIKFAIPAWTRFIKYGVFAGLVIAVPMFLSPSFPLYFCRLCPVATVESAIPWAIMNGTADIATLSIRLAILFAIVILVMGHRRFFCKVICPLGACLSLFNRFAAVFPARDSNCVDCSVCNKVCPMETKSARFGVYDDRAEECISCLDCHKKCPTEAIKLWG</sequence>
<keyword evidence="1" id="KW-0813">Transport</keyword>
<dbReference type="GO" id="GO:0051539">
    <property type="term" value="F:4 iron, 4 sulfur cluster binding"/>
    <property type="evidence" value="ECO:0007669"/>
    <property type="project" value="UniProtKB-KW"/>
</dbReference>
<dbReference type="PROSITE" id="PS00198">
    <property type="entry name" value="4FE4S_FER_1"/>
    <property type="match status" value="1"/>
</dbReference>
<dbReference type="Pfam" id="PF12801">
    <property type="entry name" value="Fer4_5"/>
    <property type="match status" value="2"/>
</dbReference>
<keyword evidence="7" id="KW-0812">Transmembrane</keyword>
<feature type="transmembrane region" description="Helical" evidence="7">
    <location>
        <begin position="106"/>
        <end position="123"/>
    </location>
</feature>
<dbReference type="AlphaFoldDB" id="A0A9D6Z482"/>
<dbReference type="EMBL" id="JACRDE010000016">
    <property type="protein sequence ID" value="MBI5247951.1"/>
    <property type="molecule type" value="Genomic_DNA"/>
</dbReference>
<organism evidence="9 10">
    <name type="scientific">Desulfomonile tiedjei</name>
    <dbReference type="NCBI Taxonomy" id="2358"/>
    <lineage>
        <taxon>Bacteria</taxon>
        <taxon>Pseudomonadati</taxon>
        <taxon>Thermodesulfobacteriota</taxon>
        <taxon>Desulfomonilia</taxon>
        <taxon>Desulfomonilales</taxon>
        <taxon>Desulfomonilaceae</taxon>
        <taxon>Desulfomonile</taxon>
    </lineage>
</organism>
<keyword evidence="5" id="KW-0408">Iron</keyword>
<dbReference type="Proteomes" id="UP000807825">
    <property type="component" value="Unassembled WGS sequence"/>
</dbReference>
<dbReference type="GO" id="GO:0046872">
    <property type="term" value="F:metal ion binding"/>
    <property type="evidence" value="ECO:0007669"/>
    <property type="project" value="UniProtKB-KW"/>
</dbReference>
<dbReference type="Gene3D" id="3.30.70.20">
    <property type="match status" value="1"/>
</dbReference>
<keyword evidence="7" id="KW-1133">Transmembrane helix</keyword>
<gene>
    <name evidence="9" type="ORF">HY912_00520</name>
</gene>
<accession>A0A9D6Z482</accession>
<dbReference type="PANTHER" id="PTHR30176">
    <property type="entry name" value="FERREDOXIN-TYPE PROTEIN NAPH"/>
    <property type="match status" value="1"/>
</dbReference>
<comment type="caution">
    <text evidence="9">The sequence shown here is derived from an EMBL/GenBank/DDBJ whole genome shotgun (WGS) entry which is preliminary data.</text>
</comment>
<feature type="domain" description="4Fe-4S ferredoxin-type" evidence="8">
    <location>
        <begin position="226"/>
        <end position="255"/>
    </location>
</feature>
<evidence type="ECO:0000256" key="5">
    <source>
        <dbReference type="ARBA" id="ARBA00023004"/>
    </source>
</evidence>
<dbReference type="PROSITE" id="PS51379">
    <property type="entry name" value="4FE4S_FER_2"/>
    <property type="match status" value="1"/>
</dbReference>
<dbReference type="InterPro" id="IPR051684">
    <property type="entry name" value="Electron_Trans/Redox"/>
</dbReference>
<dbReference type="GO" id="GO:0005886">
    <property type="term" value="C:plasma membrane"/>
    <property type="evidence" value="ECO:0007669"/>
    <property type="project" value="TreeGrafter"/>
</dbReference>